<dbReference type="EMBL" id="QFYQ01000001">
    <property type="protein sequence ID" value="RAK54706.1"/>
    <property type="molecule type" value="Genomic_DNA"/>
</dbReference>
<sequence>MRTRRRSWSSEELRRLDAELGEAARGARVSGRVCDPGCAVRCAICGSTMCECACTPECPQASAALSVDPELYPIEPAMTPLVFEMKRLGVFETCWSCEGHDAPDGRLWKTPSLWFYARSQAHLRLLAGGLSALAIEGRLSRPWRVFVTHSEYDNPDTMYALEPVLEGEAPPSLAALQGDLRQIAAALPRMIREEAARIRPASA</sequence>
<accession>A0A328AKZ9</accession>
<keyword evidence="2" id="KW-1185">Reference proteome</keyword>
<comment type="caution">
    <text evidence="1">The sequence shown here is derived from an EMBL/GenBank/DDBJ whole genome shotgun (WGS) entry which is preliminary data.</text>
</comment>
<name>A0A328AKZ9_9CAUL</name>
<dbReference type="Proteomes" id="UP000249254">
    <property type="component" value="Unassembled WGS sequence"/>
</dbReference>
<organism evidence="1 2">
    <name type="scientific">Phenylobacterium soli</name>
    <dbReference type="NCBI Taxonomy" id="2170551"/>
    <lineage>
        <taxon>Bacteria</taxon>
        <taxon>Pseudomonadati</taxon>
        <taxon>Pseudomonadota</taxon>
        <taxon>Alphaproteobacteria</taxon>
        <taxon>Caulobacterales</taxon>
        <taxon>Caulobacteraceae</taxon>
        <taxon>Phenylobacterium</taxon>
    </lineage>
</organism>
<dbReference type="RefSeq" id="WP_111528457.1">
    <property type="nucleotide sequence ID" value="NZ_JBHRSG010000004.1"/>
</dbReference>
<dbReference type="OrthoDB" id="1362062at28211"/>
<proteinExistence type="predicted"/>
<evidence type="ECO:0000313" key="1">
    <source>
        <dbReference type="EMBL" id="RAK54706.1"/>
    </source>
</evidence>
<gene>
    <name evidence="1" type="ORF">DJ017_09305</name>
</gene>
<protein>
    <submittedName>
        <fullName evidence="1">Uncharacterized protein</fullName>
    </submittedName>
</protein>
<evidence type="ECO:0000313" key="2">
    <source>
        <dbReference type="Proteomes" id="UP000249254"/>
    </source>
</evidence>
<dbReference type="AlphaFoldDB" id="A0A328AKZ9"/>
<reference evidence="2" key="1">
    <citation type="submission" date="2018-05" db="EMBL/GenBank/DDBJ databases">
        <authorList>
            <person name="Li X."/>
        </authorList>
    </citation>
    <scope>NUCLEOTIDE SEQUENCE [LARGE SCALE GENOMIC DNA]</scope>
    <source>
        <strain evidence="2">LX32</strain>
    </source>
</reference>